<organism evidence="1 2">
    <name type="scientific">Rhizoctonia solani</name>
    <dbReference type="NCBI Taxonomy" id="456999"/>
    <lineage>
        <taxon>Eukaryota</taxon>
        <taxon>Fungi</taxon>
        <taxon>Dikarya</taxon>
        <taxon>Basidiomycota</taxon>
        <taxon>Agaricomycotina</taxon>
        <taxon>Agaricomycetes</taxon>
        <taxon>Cantharellales</taxon>
        <taxon>Ceratobasidiaceae</taxon>
        <taxon>Rhizoctonia</taxon>
    </lineage>
</organism>
<gene>
    <name evidence="1" type="ORF">RDB_LOCUS103980</name>
</gene>
<name>A0A8H3E0P5_9AGAM</name>
<reference evidence="1" key="1">
    <citation type="submission" date="2021-01" db="EMBL/GenBank/DDBJ databases">
        <authorList>
            <person name="Kaushik A."/>
        </authorList>
    </citation>
    <scope>NUCLEOTIDE SEQUENCE</scope>
    <source>
        <strain evidence="1">AG5</strain>
    </source>
</reference>
<feature type="non-terminal residue" evidence="1">
    <location>
        <position position="1"/>
    </location>
</feature>
<feature type="non-terminal residue" evidence="1">
    <location>
        <position position="171"/>
    </location>
</feature>
<dbReference type="Gene3D" id="3.30.420.40">
    <property type="match status" value="1"/>
</dbReference>
<comment type="caution">
    <text evidence="1">The sequence shown here is derived from an EMBL/GenBank/DDBJ whole genome shotgun (WGS) entry which is preliminary data.</text>
</comment>
<dbReference type="AlphaFoldDB" id="A0A8H3E0P5"/>
<evidence type="ECO:0000313" key="1">
    <source>
        <dbReference type="EMBL" id="CAE7169126.1"/>
    </source>
</evidence>
<dbReference type="PANTHER" id="PTHR14187">
    <property type="entry name" value="ALPHA KINASE/ELONGATION FACTOR 2 KINASE"/>
    <property type="match status" value="1"/>
</dbReference>
<proteinExistence type="predicted"/>
<accession>A0A8H3E0P5</accession>
<dbReference type="PANTHER" id="PTHR14187:SF5">
    <property type="entry name" value="HEAT SHOCK 70 KDA PROTEIN 12A"/>
    <property type="match status" value="1"/>
</dbReference>
<evidence type="ECO:0000313" key="2">
    <source>
        <dbReference type="Proteomes" id="UP000663827"/>
    </source>
</evidence>
<dbReference type="EMBL" id="CAJNJQ010002212">
    <property type="protein sequence ID" value="CAE7169126.1"/>
    <property type="molecule type" value="Genomic_DNA"/>
</dbReference>
<sequence>AQNAQSGLPTLVLYTASQKAVSFGAETLSPEVQGQAEENDWLLVKHFRLHLYPDEVKAERNINSDPLPAGLSLLQVYSDFFGYILKHTKKFFEDRVINGSNLWKRYCHSMETLIAHPNEWSGSEKALLRTAAVAAGFTKEEAAPSKIHFVTEPDALVYFFMRSHNLWSAIQ</sequence>
<dbReference type="Proteomes" id="UP000663827">
    <property type="component" value="Unassembled WGS sequence"/>
</dbReference>
<protein>
    <submittedName>
        <fullName evidence="1">Uncharacterized protein</fullName>
    </submittedName>
</protein>